<dbReference type="InterPro" id="IPR011009">
    <property type="entry name" value="Kinase-like_dom_sf"/>
</dbReference>
<dbReference type="EMBL" id="WHWC01000010">
    <property type="protein sequence ID" value="KAG8375328.1"/>
    <property type="molecule type" value="Genomic_DNA"/>
</dbReference>
<dbReference type="Pfam" id="PF07714">
    <property type="entry name" value="PK_Tyr_Ser-Thr"/>
    <property type="match status" value="1"/>
</dbReference>
<evidence type="ECO:0000256" key="20">
    <source>
        <dbReference type="SAM" id="SignalP"/>
    </source>
</evidence>
<sequence>MMIAFPSTRSWFLAFCLLSACAIRALSDDTAYSKSLLKFKRSLTNTTMLVNWNDPTDKLCSWNTPIWTGCLCLNDSFVGLRLEGMGLGGKIDIDSLSEVPLFSLSVMNNNFSGPFPSDINKLGKLRSLYLGYNRFSGEIPDDAFSGMKPIRKIVLNNNFFDGKIPMSLLKLPRLVGLELQNNEFEGRIPDFWQANLTVNFSNNKLEGPIPATLSHQNASSFSGNALCGLPLSPCKPRKSITKIALILTIVLGIALAAFIILLFISRRRSKPLKYSKSVDSFHMEEPTYSKGEKPYKNAEHGKLYFVRKDGERFELEELLRASAEVLGSGSFGSSYKAVLFSGQSYVVRRFRQMSNVGKEEFYEHMRRIGRLSHPNILSLVAFYYRKEEKLLITDFVENGSLASHLHGKRNSNQPGLDWPTRLRIIKGVARGLAYLYKELPTITLPHGHLKSSNVLLNSTYEPILADYALVPVINKDHAQQFMVAYKSPESTQNDRVTRNTDVWSLGILILELLTGRFPANYLKQGRGPSADLATWVNSVVREEWTGEVFDKDMNLARNCEGQMLRLLKIGMCCCEWNVEKRWDLREAVEKIEELKERDSDDDYSSYASEGDLYSSRALTDDDFSFSRT</sequence>
<feature type="domain" description="Protein kinase" evidence="21">
    <location>
        <begin position="320"/>
        <end position="594"/>
    </location>
</feature>
<organism evidence="22 23">
    <name type="scientific">Buddleja alternifolia</name>
    <dbReference type="NCBI Taxonomy" id="168488"/>
    <lineage>
        <taxon>Eukaryota</taxon>
        <taxon>Viridiplantae</taxon>
        <taxon>Streptophyta</taxon>
        <taxon>Embryophyta</taxon>
        <taxon>Tracheophyta</taxon>
        <taxon>Spermatophyta</taxon>
        <taxon>Magnoliopsida</taxon>
        <taxon>eudicotyledons</taxon>
        <taxon>Gunneridae</taxon>
        <taxon>Pentapetalae</taxon>
        <taxon>asterids</taxon>
        <taxon>lamiids</taxon>
        <taxon>Lamiales</taxon>
        <taxon>Scrophulariaceae</taxon>
        <taxon>Buddlejeae</taxon>
        <taxon>Buddleja</taxon>
    </lineage>
</organism>
<evidence type="ECO:0000256" key="5">
    <source>
        <dbReference type="ARBA" id="ARBA00022614"/>
    </source>
</evidence>
<dbReference type="SUPFAM" id="SSF56112">
    <property type="entry name" value="Protein kinase-like (PK-like)"/>
    <property type="match status" value="1"/>
</dbReference>
<comment type="catalytic activity">
    <reaction evidence="17">
        <text>L-threonyl-[protein] + ATP = O-phospho-L-threonyl-[protein] + ADP + H(+)</text>
        <dbReference type="Rhea" id="RHEA:46608"/>
        <dbReference type="Rhea" id="RHEA-COMP:11060"/>
        <dbReference type="Rhea" id="RHEA-COMP:11605"/>
        <dbReference type="ChEBI" id="CHEBI:15378"/>
        <dbReference type="ChEBI" id="CHEBI:30013"/>
        <dbReference type="ChEBI" id="CHEBI:30616"/>
        <dbReference type="ChEBI" id="CHEBI:61977"/>
        <dbReference type="ChEBI" id="CHEBI:456216"/>
        <dbReference type="EC" id="2.7.11.1"/>
    </reaction>
</comment>
<evidence type="ECO:0000256" key="4">
    <source>
        <dbReference type="ARBA" id="ARBA00022553"/>
    </source>
</evidence>
<evidence type="ECO:0000256" key="3">
    <source>
        <dbReference type="ARBA" id="ARBA00012513"/>
    </source>
</evidence>
<keyword evidence="15" id="KW-0675">Receptor</keyword>
<evidence type="ECO:0000256" key="6">
    <source>
        <dbReference type="ARBA" id="ARBA00022679"/>
    </source>
</evidence>
<accession>A0AAV6WYB2</accession>
<proteinExistence type="inferred from homology"/>
<evidence type="ECO:0000256" key="13">
    <source>
        <dbReference type="ARBA" id="ARBA00022989"/>
    </source>
</evidence>
<dbReference type="FunFam" id="3.30.200.20:FF:000307">
    <property type="entry name" value="pollen receptor-like kinase 1"/>
    <property type="match status" value="1"/>
</dbReference>
<keyword evidence="12" id="KW-0067">ATP-binding</keyword>
<evidence type="ECO:0000256" key="8">
    <source>
        <dbReference type="ARBA" id="ARBA00022729"/>
    </source>
</evidence>
<dbReference type="PROSITE" id="PS50011">
    <property type="entry name" value="PROTEIN_KINASE_DOM"/>
    <property type="match status" value="1"/>
</dbReference>
<dbReference type="InterPro" id="IPR001611">
    <property type="entry name" value="Leu-rich_rpt"/>
</dbReference>
<dbReference type="Gene3D" id="1.10.510.10">
    <property type="entry name" value="Transferase(Phosphotransferase) domain 1"/>
    <property type="match status" value="1"/>
</dbReference>
<evidence type="ECO:0000256" key="10">
    <source>
        <dbReference type="ARBA" id="ARBA00022741"/>
    </source>
</evidence>
<dbReference type="GO" id="GO:0004674">
    <property type="term" value="F:protein serine/threonine kinase activity"/>
    <property type="evidence" value="ECO:0007669"/>
    <property type="project" value="UniProtKB-EC"/>
</dbReference>
<evidence type="ECO:0000313" key="22">
    <source>
        <dbReference type="EMBL" id="KAG8375328.1"/>
    </source>
</evidence>
<comment type="caution">
    <text evidence="22">The sequence shown here is derived from an EMBL/GenBank/DDBJ whole genome shotgun (WGS) entry which is preliminary data.</text>
</comment>
<keyword evidence="7 19" id="KW-0812">Transmembrane</keyword>
<dbReference type="InterPro" id="IPR032675">
    <property type="entry name" value="LRR_dom_sf"/>
</dbReference>
<evidence type="ECO:0000256" key="14">
    <source>
        <dbReference type="ARBA" id="ARBA00023136"/>
    </source>
</evidence>
<comment type="subcellular location">
    <subcellularLocation>
        <location evidence="1">Membrane</location>
        <topology evidence="1">Single-pass membrane protein</topology>
    </subcellularLocation>
</comment>
<keyword evidence="23" id="KW-1185">Reference proteome</keyword>
<gene>
    <name evidence="22" type="ORF">BUALT_Bualt10G0088800</name>
</gene>
<name>A0AAV6WYB2_9LAMI</name>
<evidence type="ECO:0000256" key="19">
    <source>
        <dbReference type="SAM" id="Phobius"/>
    </source>
</evidence>
<evidence type="ECO:0000256" key="18">
    <source>
        <dbReference type="ARBA" id="ARBA00048679"/>
    </source>
</evidence>
<protein>
    <recommendedName>
        <fullName evidence="3">non-specific serine/threonine protein kinase</fullName>
        <ecNumber evidence="3">2.7.11.1</ecNumber>
    </recommendedName>
</protein>
<dbReference type="FunFam" id="1.10.510.10:FF:000480">
    <property type="entry name" value="Pollen receptor-like kinase 1"/>
    <property type="match status" value="1"/>
</dbReference>
<evidence type="ECO:0000256" key="9">
    <source>
        <dbReference type="ARBA" id="ARBA00022737"/>
    </source>
</evidence>
<reference evidence="22" key="1">
    <citation type="submission" date="2019-10" db="EMBL/GenBank/DDBJ databases">
        <authorList>
            <person name="Zhang R."/>
            <person name="Pan Y."/>
            <person name="Wang J."/>
            <person name="Ma R."/>
            <person name="Yu S."/>
        </authorList>
    </citation>
    <scope>NUCLEOTIDE SEQUENCE</scope>
    <source>
        <strain evidence="22">LA-IB0</strain>
        <tissue evidence="22">Leaf</tissue>
    </source>
</reference>
<keyword evidence="5" id="KW-0433">Leucine-rich repeat</keyword>
<evidence type="ECO:0000256" key="17">
    <source>
        <dbReference type="ARBA" id="ARBA00047899"/>
    </source>
</evidence>
<evidence type="ECO:0000256" key="12">
    <source>
        <dbReference type="ARBA" id="ARBA00022840"/>
    </source>
</evidence>
<dbReference type="SUPFAM" id="SSF52058">
    <property type="entry name" value="L domain-like"/>
    <property type="match status" value="1"/>
</dbReference>
<dbReference type="InterPro" id="IPR001245">
    <property type="entry name" value="Ser-Thr/Tyr_kinase_cat_dom"/>
</dbReference>
<feature type="transmembrane region" description="Helical" evidence="19">
    <location>
        <begin position="243"/>
        <end position="264"/>
    </location>
</feature>
<evidence type="ECO:0000256" key="7">
    <source>
        <dbReference type="ARBA" id="ARBA00022692"/>
    </source>
</evidence>
<dbReference type="InterPro" id="IPR000719">
    <property type="entry name" value="Prot_kinase_dom"/>
</dbReference>
<keyword evidence="14 19" id="KW-0472">Membrane</keyword>
<dbReference type="Gene3D" id="3.30.200.20">
    <property type="entry name" value="Phosphorylase Kinase, domain 1"/>
    <property type="match status" value="1"/>
</dbReference>
<keyword evidence="6" id="KW-0808">Transferase</keyword>
<dbReference type="EC" id="2.7.11.1" evidence="3"/>
<dbReference type="Gene3D" id="3.80.10.10">
    <property type="entry name" value="Ribonuclease Inhibitor"/>
    <property type="match status" value="2"/>
</dbReference>
<keyword evidence="16" id="KW-0325">Glycoprotein</keyword>
<dbReference type="FunFam" id="3.80.10.10:FF:000041">
    <property type="entry name" value="LRR receptor-like serine/threonine-protein kinase ERECTA"/>
    <property type="match status" value="1"/>
</dbReference>
<dbReference type="PANTHER" id="PTHR48007:SF67">
    <property type="entry name" value="POLLEN RECEPTOR-LIKE KINASE 1"/>
    <property type="match status" value="1"/>
</dbReference>
<evidence type="ECO:0000256" key="2">
    <source>
        <dbReference type="ARBA" id="ARBA00008684"/>
    </source>
</evidence>
<evidence type="ECO:0000256" key="1">
    <source>
        <dbReference type="ARBA" id="ARBA00004167"/>
    </source>
</evidence>
<keyword evidence="13 19" id="KW-1133">Transmembrane helix</keyword>
<keyword evidence="4" id="KW-0597">Phosphoprotein</keyword>
<feature type="signal peptide" evidence="20">
    <location>
        <begin position="1"/>
        <end position="27"/>
    </location>
</feature>
<dbReference type="Pfam" id="PF13855">
    <property type="entry name" value="LRR_8"/>
    <property type="match status" value="1"/>
</dbReference>
<comment type="similarity">
    <text evidence="2">Belongs to the protein kinase superfamily. Ser/Thr protein kinase family.</text>
</comment>
<keyword evidence="8 20" id="KW-0732">Signal</keyword>
<dbReference type="InterPro" id="IPR046959">
    <property type="entry name" value="PRK1-6/SRF4-like"/>
</dbReference>
<keyword evidence="11" id="KW-0418">Kinase</keyword>
<dbReference type="GO" id="GO:0005524">
    <property type="term" value="F:ATP binding"/>
    <property type="evidence" value="ECO:0007669"/>
    <property type="project" value="UniProtKB-KW"/>
</dbReference>
<comment type="catalytic activity">
    <reaction evidence="18">
        <text>L-seryl-[protein] + ATP = O-phospho-L-seryl-[protein] + ADP + H(+)</text>
        <dbReference type="Rhea" id="RHEA:17989"/>
        <dbReference type="Rhea" id="RHEA-COMP:9863"/>
        <dbReference type="Rhea" id="RHEA-COMP:11604"/>
        <dbReference type="ChEBI" id="CHEBI:15378"/>
        <dbReference type="ChEBI" id="CHEBI:29999"/>
        <dbReference type="ChEBI" id="CHEBI:30616"/>
        <dbReference type="ChEBI" id="CHEBI:83421"/>
        <dbReference type="ChEBI" id="CHEBI:456216"/>
        <dbReference type="EC" id="2.7.11.1"/>
    </reaction>
</comment>
<dbReference type="PANTHER" id="PTHR48007">
    <property type="entry name" value="LEUCINE-RICH REPEAT RECEPTOR-LIKE PROTEIN KINASE PXC1"/>
    <property type="match status" value="1"/>
</dbReference>
<evidence type="ECO:0000256" key="15">
    <source>
        <dbReference type="ARBA" id="ARBA00023170"/>
    </source>
</evidence>
<dbReference type="GO" id="GO:0016020">
    <property type="term" value="C:membrane"/>
    <property type="evidence" value="ECO:0007669"/>
    <property type="project" value="UniProtKB-SubCell"/>
</dbReference>
<evidence type="ECO:0000256" key="11">
    <source>
        <dbReference type="ARBA" id="ARBA00022777"/>
    </source>
</evidence>
<evidence type="ECO:0000259" key="21">
    <source>
        <dbReference type="PROSITE" id="PS50011"/>
    </source>
</evidence>
<dbReference type="Proteomes" id="UP000826271">
    <property type="component" value="Unassembled WGS sequence"/>
</dbReference>
<evidence type="ECO:0000313" key="23">
    <source>
        <dbReference type="Proteomes" id="UP000826271"/>
    </source>
</evidence>
<feature type="chain" id="PRO_5043585840" description="non-specific serine/threonine protein kinase" evidence="20">
    <location>
        <begin position="28"/>
        <end position="628"/>
    </location>
</feature>
<keyword evidence="10" id="KW-0547">Nucleotide-binding</keyword>
<evidence type="ECO:0000256" key="16">
    <source>
        <dbReference type="ARBA" id="ARBA00023180"/>
    </source>
</evidence>
<dbReference type="AlphaFoldDB" id="A0AAV6WYB2"/>
<keyword evidence="9" id="KW-0677">Repeat</keyword>